<evidence type="ECO:0000256" key="1">
    <source>
        <dbReference type="ARBA" id="ARBA00004571"/>
    </source>
</evidence>
<keyword evidence="3 12" id="KW-1134">Transmembrane beta strand</keyword>
<protein>
    <submittedName>
        <fullName evidence="14">Ferric hydroxamate uptake</fullName>
    </submittedName>
</protein>
<evidence type="ECO:0000256" key="3">
    <source>
        <dbReference type="ARBA" id="ARBA00022452"/>
    </source>
</evidence>
<evidence type="ECO:0000256" key="5">
    <source>
        <dbReference type="ARBA" id="ARBA00022692"/>
    </source>
</evidence>
<accession>A0A2X3J2F3</accession>
<keyword evidence="7" id="KW-0408">Iron</keyword>
<evidence type="ECO:0000256" key="12">
    <source>
        <dbReference type="PROSITE-ProRule" id="PRU01360"/>
    </source>
</evidence>
<name>A0A2X3J2F3_9ENTR</name>
<keyword evidence="11 12" id="KW-0998">Cell outer membrane</keyword>
<dbReference type="SUPFAM" id="SSF56935">
    <property type="entry name" value="Porins"/>
    <property type="match status" value="1"/>
</dbReference>
<keyword evidence="5 12" id="KW-0812">Transmembrane</keyword>
<evidence type="ECO:0000256" key="8">
    <source>
        <dbReference type="ARBA" id="ARBA00023065"/>
    </source>
</evidence>
<dbReference type="PROSITE" id="PS52016">
    <property type="entry name" value="TONB_DEPENDENT_REC_3"/>
    <property type="match status" value="1"/>
</dbReference>
<dbReference type="InterPro" id="IPR000531">
    <property type="entry name" value="Beta-barrel_TonB"/>
</dbReference>
<dbReference type="PANTHER" id="PTHR32552:SF68">
    <property type="entry name" value="FERRICHROME OUTER MEMBRANE TRANSPORTER_PHAGE RECEPTOR"/>
    <property type="match status" value="1"/>
</dbReference>
<keyword evidence="4" id="KW-0410">Iron transport</keyword>
<evidence type="ECO:0000256" key="10">
    <source>
        <dbReference type="ARBA" id="ARBA00023136"/>
    </source>
</evidence>
<organism evidence="14 15">
    <name type="scientific">Cedecea neteri</name>
    <dbReference type="NCBI Taxonomy" id="158822"/>
    <lineage>
        <taxon>Bacteria</taxon>
        <taxon>Pseudomonadati</taxon>
        <taxon>Pseudomonadota</taxon>
        <taxon>Gammaproteobacteria</taxon>
        <taxon>Enterobacterales</taxon>
        <taxon>Enterobacteriaceae</taxon>
        <taxon>Cedecea</taxon>
    </lineage>
</organism>
<dbReference type="GO" id="GO:0009279">
    <property type="term" value="C:cell outer membrane"/>
    <property type="evidence" value="ECO:0007669"/>
    <property type="project" value="UniProtKB-SubCell"/>
</dbReference>
<dbReference type="EMBL" id="UAVU01000010">
    <property type="protein sequence ID" value="SQC93017.1"/>
    <property type="molecule type" value="Genomic_DNA"/>
</dbReference>
<evidence type="ECO:0000313" key="14">
    <source>
        <dbReference type="EMBL" id="SQC93017.1"/>
    </source>
</evidence>
<evidence type="ECO:0000256" key="11">
    <source>
        <dbReference type="ARBA" id="ARBA00023237"/>
    </source>
</evidence>
<dbReference type="Pfam" id="PF00593">
    <property type="entry name" value="TonB_dep_Rec_b-barrel"/>
    <property type="match status" value="1"/>
</dbReference>
<evidence type="ECO:0000256" key="4">
    <source>
        <dbReference type="ARBA" id="ARBA00022496"/>
    </source>
</evidence>
<keyword evidence="2 12" id="KW-0813">Transport</keyword>
<evidence type="ECO:0000259" key="13">
    <source>
        <dbReference type="Pfam" id="PF00593"/>
    </source>
</evidence>
<dbReference type="InterPro" id="IPR039426">
    <property type="entry name" value="TonB-dep_rcpt-like"/>
</dbReference>
<proteinExistence type="inferred from homology"/>
<dbReference type="InterPro" id="IPR036942">
    <property type="entry name" value="Beta-barrel_TonB_sf"/>
</dbReference>
<dbReference type="Proteomes" id="UP000251197">
    <property type="component" value="Unassembled WGS sequence"/>
</dbReference>
<keyword evidence="10 12" id="KW-0472">Membrane</keyword>
<evidence type="ECO:0000256" key="9">
    <source>
        <dbReference type="ARBA" id="ARBA00023077"/>
    </source>
</evidence>
<gene>
    <name evidence="14" type="primary">fhuA_11</name>
    <name evidence="14" type="ORF">NCTC12120_06126</name>
</gene>
<dbReference type="GO" id="GO:0015344">
    <property type="term" value="F:siderophore uptake transmembrane transporter activity"/>
    <property type="evidence" value="ECO:0007669"/>
    <property type="project" value="TreeGrafter"/>
</dbReference>
<comment type="subcellular location">
    <subcellularLocation>
        <location evidence="1 12">Cell outer membrane</location>
        <topology evidence="1 12">Multi-pass membrane protein</topology>
    </subcellularLocation>
</comment>
<evidence type="ECO:0000256" key="6">
    <source>
        <dbReference type="ARBA" id="ARBA00022729"/>
    </source>
</evidence>
<dbReference type="Gene3D" id="2.40.170.20">
    <property type="entry name" value="TonB-dependent receptor, beta-barrel domain"/>
    <property type="match status" value="1"/>
</dbReference>
<evidence type="ECO:0000256" key="2">
    <source>
        <dbReference type="ARBA" id="ARBA00022448"/>
    </source>
</evidence>
<keyword evidence="6" id="KW-0732">Signal</keyword>
<keyword evidence="8" id="KW-0406">Ion transport</keyword>
<dbReference type="AlphaFoldDB" id="A0A2X3J2F3"/>
<reference evidence="14 15" key="1">
    <citation type="submission" date="2018-06" db="EMBL/GenBank/DDBJ databases">
        <authorList>
            <consortium name="Pathogen Informatics"/>
            <person name="Doyle S."/>
        </authorList>
    </citation>
    <scope>NUCLEOTIDE SEQUENCE [LARGE SCALE GENOMIC DNA]</scope>
    <source>
        <strain evidence="14 15">NCTC12120</strain>
    </source>
</reference>
<evidence type="ECO:0000256" key="7">
    <source>
        <dbReference type="ARBA" id="ARBA00023004"/>
    </source>
</evidence>
<comment type="similarity">
    <text evidence="12">Belongs to the TonB-dependent receptor family.</text>
</comment>
<sequence length="194" mass="21114">MGLKYQPLKETFMTLALFDLRQTNVGTYNSALGWFENAGEIRSKGLEAEVHSTLFNSLNLIGSYTWTDAETVSTTVVGTEGKTPARVPTHMASAWGSYTIPEGRLKNLTAGVGVRYIGTSYGDAKNTFKVAAVDLYDAMLRYELGEVSPDLKGAALQFNVNNLADTKYVASCASDSACFYGIGRTLTATVSYRW</sequence>
<feature type="domain" description="TonB-dependent receptor-like beta-barrel" evidence="13">
    <location>
        <begin position="2"/>
        <end position="163"/>
    </location>
</feature>
<keyword evidence="9" id="KW-0798">TonB box</keyword>
<dbReference type="PANTHER" id="PTHR32552">
    <property type="entry name" value="FERRICHROME IRON RECEPTOR-RELATED"/>
    <property type="match status" value="1"/>
</dbReference>
<evidence type="ECO:0000313" key="15">
    <source>
        <dbReference type="Proteomes" id="UP000251197"/>
    </source>
</evidence>